<keyword evidence="2" id="KW-1185">Reference proteome</keyword>
<dbReference type="EMBL" id="CP030840">
    <property type="protein sequence ID" value="AXC15074.1"/>
    <property type="molecule type" value="Genomic_DNA"/>
</dbReference>
<name>A0A2Z5G8Q5_9BACT</name>
<sequence>MYEVWGSEHDFLTRRETPASKTLSGDLSSFLSGPSTVLRLVATSNAE</sequence>
<gene>
    <name evidence="1" type="ORF">ACPOL_5830</name>
</gene>
<dbReference type="Proteomes" id="UP000253606">
    <property type="component" value="Chromosome"/>
</dbReference>
<protein>
    <submittedName>
        <fullName evidence="1">Uncharacterized protein</fullName>
    </submittedName>
</protein>
<organism evidence="1 2">
    <name type="scientific">Acidisarcina polymorpha</name>
    <dbReference type="NCBI Taxonomy" id="2211140"/>
    <lineage>
        <taxon>Bacteria</taxon>
        <taxon>Pseudomonadati</taxon>
        <taxon>Acidobacteriota</taxon>
        <taxon>Terriglobia</taxon>
        <taxon>Terriglobales</taxon>
        <taxon>Acidobacteriaceae</taxon>
        <taxon>Acidisarcina</taxon>
    </lineage>
</organism>
<accession>A0A2Z5G8Q5</accession>
<reference evidence="1 2" key="1">
    <citation type="journal article" date="2018" name="Front. Microbiol.">
        <title>Hydrolytic Capabilities as a Key to Environmental Success: Chitinolytic and Cellulolytic Acidobacteria From Acidic Sub-arctic Soils and Boreal Peatlands.</title>
        <authorList>
            <person name="Belova S.E."/>
            <person name="Ravin N.V."/>
            <person name="Pankratov T.A."/>
            <person name="Rakitin A.L."/>
            <person name="Ivanova A.A."/>
            <person name="Beletsky A.V."/>
            <person name="Mardanov A.V."/>
            <person name="Sinninghe Damste J.S."/>
            <person name="Dedysh S.N."/>
        </authorList>
    </citation>
    <scope>NUCLEOTIDE SEQUENCE [LARGE SCALE GENOMIC DNA]</scope>
    <source>
        <strain evidence="1 2">SBC82</strain>
    </source>
</reference>
<evidence type="ECO:0000313" key="1">
    <source>
        <dbReference type="EMBL" id="AXC15074.1"/>
    </source>
</evidence>
<dbReference type="AlphaFoldDB" id="A0A2Z5G8Q5"/>
<evidence type="ECO:0000313" key="2">
    <source>
        <dbReference type="Proteomes" id="UP000253606"/>
    </source>
</evidence>
<dbReference type="KEGG" id="abas:ACPOL_5830"/>
<proteinExistence type="predicted"/>